<organism evidence="2 3">
    <name type="scientific">Penicillium ucsense</name>
    <dbReference type="NCBI Taxonomy" id="2839758"/>
    <lineage>
        <taxon>Eukaryota</taxon>
        <taxon>Fungi</taxon>
        <taxon>Dikarya</taxon>
        <taxon>Ascomycota</taxon>
        <taxon>Pezizomycotina</taxon>
        <taxon>Eurotiomycetes</taxon>
        <taxon>Eurotiomycetidae</taxon>
        <taxon>Eurotiales</taxon>
        <taxon>Aspergillaceae</taxon>
        <taxon>Penicillium</taxon>
    </lineage>
</organism>
<dbReference type="PANTHER" id="PTHR28186:SF1">
    <property type="entry name" value="MEIOTICALLY UP-REGULATED GENE 9 PROTEIN"/>
    <property type="match status" value="1"/>
</dbReference>
<feature type="compositionally biased region" description="Polar residues" evidence="1">
    <location>
        <begin position="1"/>
        <end position="11"/>
    </location>
</feature>
<feature type="compositionally biased region" description="Basic residues" evidence="1">
    <location>
        <begin position="337"/>
        <end position="346"/>
    </location>
</feature>
<dbReference type="AlphaFoldDB" id="A0A8J8W1N8"/>
<name>A0A8J8W1N8_9EURO</name>
<gene>
    <name evidence="2" type="ORF">PECM_008663</name>
</gene>
<reference evidence="2" key="1">
    <citation type="journal article" date="2020" name="Front. Microbiol.">
        <title>Gene regulatory networks of Penicillium echinulatum 2HH and Penicillium oxalicum 114-2 inferred by a computational biology approach.</title>
        <authorList>
            <person name="Lenz A.R."/>
            <person name="Galan-Vasquez E."/>
            <person name="Balbinot E."/>
            <person name="De Abreu F.P."/>
            <person name="De Oliveira N.S."/>
            <person name="Da Rosa L.O."/>
            <person name="De Avila E Silva S."/>
            <person name="Camassola M."/>
            <person name="Dillon A.J.P."/>
            <person name="Perez-Rueda E."/>
        </authorList>
    </citation>
    <scope>NUCLEOTIDE SEQUENCE</scope>
    <source>
        <strain evidence="2">S1M29</strain>
    </source>
</reference>
<feature type="compositionally biased region" description="Polar residues" evidence="1">
    <location>
        <begin position="207"/>
        <end position="225"/>
    </location>
</feature>
<feature type="compositionally biased region" description="Polar residues" evidence="1">
    <location>
        <begin position="250"/>
        <end position="261"/>
    </location>
</feature>
<feature type="compositionally biased region" description="Low complexity" evidence="1">
    <location>
        <begin position="262"/>
        <end position="276"/>
    </location>
</feature>
<protein>
    <submittedName>
        <fullName evidence="2">Uncharacterized protein</fullName>
    </submittedName>
</protein>
<dbReference type="EMBL" id="WIWV01000091">
    <property type="protein sequence ID" value="KAF7714229.1"/>
    <property type="molecule type" value="Genomic_DNA"/>
</dbReference>
<evidence type="ECO:0000256" key="1">
    <source>
        <dbReference type="SAM" id="MobiDB-lite"/>
    </source>
</evidence>
<dbReference type="Proteomes" id="UP000631181">
    <property type="component" value="Unassembled WGS sequence"/>
</dbReference>
<feature type="region of interest" description="Disordered" evidence="1">
    <location>
        <begin position="237"/>
        <end position="346"/>
    </location>
</feature>
<proteinExistence type="predicted"/>
<dbReference type="PANTHER" id="PTHR28186">
    <property type="entry name" value="MEIOTICALLY UP-REGULATED GENE 9 PROTEIN"/>
    <property type="match status" value="1"/>
</dbReference>
<evidence type="ECO:0000313" key="3">
    <source>
        <dbReference type="Proteomes" id="UP000631181"/>
    </source>
</evidence>
<dbReference type="Pfam" id="PF10295">
    <property type="entry name" value="DUF2406"/>
    <property type="match status" value="1"/>
</dbReference>
<evidence type="ECO:0000313" key="2">
    <source>
        <dbReference type="EMBL" id="KAF7714229.1"/>
    </source>
</evidence>
<accession>A0A8J8W1N8</accession>
<feature type="compositionally biased region" description="Low complexity" evidence="1">
    <location>
        <begin position="188"/>
        <end position="199"/>
    </location>
</feature>
<comment type="caution">
    <text evidence="2">The sequence shown here is derived from an EMBL/GenBank/DDBJ whole genome shotgun (WGS) entry which is preliminary data.</text>
</comment>
<feature type="region of interest" description="Disordered" evidence="1">
    <location>
        <begin position="136"/>
        <end position="225"/>
    </location>
</feature>
<feature type="compositionally biased region" description="Gly residues" evidence="1">
    <location>
        <begin position="284"/>
        <end position="302"/>
    </location>
</feature>
<dbReference type="OrthoDB" id="5330253at2759"/>
<keyword evidence="3" id="KW-1185">Reference proteome</keyword>
<feature type="region of interest" description="Disordered" evidence="1">
    <location>
        <begin position="1"/>
        <end position="54"/>
    </location>
</feature>
<feature type="compositionally biased region" description="Polar residues" evidence="1">
    <location>
        <begin position="151"/>
        <end position="172"/>
    </location>
</feature>
<dbReference type="InterPro" id="IPR018809">
    <property type="entry name" value="DUF2406"/>
</dbReference>
<sequence>MASPEQQTRNRGFSVKSDKSHKSNTSGHKSHLSESSQEKARRSLQTKADPTVAMNELQPMAVALEKSNMGSLRAIEHKDQFGNPITEPDWSNPTRPRYERPLDTIRSFEAAIYGTYVNNRPGSYIRTDDAASQMGDYTSRRTSYHGGQNGGYSSRGYNDQNAYYGRNAQSRPDSLIDGYGNSSQAPDNYYPYNNQNGNGRRPRHMSRMSTDQSGYGNGNGNHLSGQYAYQQQNYDRSHDNAAGMSGSGSGYTDSHGQSTDPSSLNSSLDQLQQQQQRADERGSPGYGPPGYGGGSQMSGPGRGASAVPGWGPSAAGTPSRGPPPLPKPQMHDDKKKGWFKKRFSRG</sequence>